<dbReference type="EMBL" id="JBGFUD010020724">
    <property type="protein sequence ID" value="MFH4984744.1"/>
    <property type="molecule type" value="Genomic_DNA"/>
</dbReference>
<dbReference type="Proteomes" id="UP001608902">
    <property type="component" value="Unassembled WGS sequence"/>
</dbReference>
<evidence type="ECO:0000313" key="4">
    <source>
        <dbReference type="EMBL" id="MFH4984744.1"/>
    </source>
</evidence>
<feature type="non-terminal residue" evidence="4">
    <location>
        <position position="1"/>
    </location>
</feature>
<name>A0ABD6F1S8_9BILA</name>
<dbReference type="PANTHER" id="PTHR11346">
    <property type="entry name" value="GALECTIN"/>
    <property type="match status" value="1"/>
</dbReference>
<dbReference type="PANTHER" id="PTHR11346:SF176">
    <property type="entry name" value="32 KDA BETA-GALACTOSIDE-BINDING LECTIN LEC-3"/>
    <property type="match status" value="1"/>
</dbReference>
<reference evidence="4 5" key="1">
    <citation type="submission" date="2024-08" db="EMBL/GenBank/DDBJ databases">
        <title>Gnathostoma spinigerum genome.</title>
        <authorList>
            <person name="Gonzalez-Bertolin B."/>
            <person name="Monzon S."/>
            <person name="Zaballos A."/>
            <person name="Jimenez P."/>
            <person name="Dekumyoy P."/>
            <person name="Varona S."/>
            <person name="Cuesta I."/>
            <person name="Sumanam S."/>
            <person name="Adisakwattana P."/>
            <person name="Gasser R.B."/>
            <person name="Hernandez-Gonzalez A."/>
            <person name="Young N.D."/>
            <person name="Perteguer M.J."/>
        </authorList>
    </citation>
    <scope>NUCLEOTIDE SEQUENCE [LARGE SCALE GENOMIC DNA]</scope>
    <source>
        <strain evidence="4">AL3</strain>
        <tissue evidence="4">Liver</tissue>
    </source>
</reference>
<gene>
    <name evidence="4" type="ORF">AB6A40_011453</name>
</gene>
<keyword evidence="5" id="KW-1185">Reference proteome</keyword>
<dbReference type="InterPro" id="IPR044156">
    <property type="entry name" value="Galectin-like"/>
</dbReference>
<dbReference type="GO" id="GO:0030246">
    <property type="term" value="F:carbohydrate binding"/>
    <property type="evidence" value="ECO:0007669"/>
    <property type="project" value="UniProtKB-UniRule"/>
</dbReference>
<dbReference type="CDD" id="cd00070">
    <property type="entry name" value="GLECT"/>
    <property type="match status" value="1"/>
</dbReference>
<evidence type="ECO:0000256" key="2">
    <source>
        <dbReference type="RuleBase" id="RU102079"/>
    </source>
</evidence>
<comment type="caution">
    <text evidence="4">The sequence shown here is derived from an EMBL/GenBank/DDBJ whole genome shotgun (WGS) entry which is preliminary data.</text>
</comment>
<dbReference type="SUPFAM" id="SSF49899">
    <property type="entry name" value="Concanavalin A-like lectins/glucanases"/>
    <property type="match status" value="1"/>
</dbReference>
<keyword evidence="1 2" id="KW-0430">Lectin</keyword>
<dbReference type="Pfam" id="PF00337">
    <property type="entry name" value="Gal-bind_lectin"/>
    <property type="match status" value="1"/>
</dbReference>
<dbReference type="InterPro" id="IPR001079">
    <property type="entry name" value="Galectin_CRD"/>
</dbReference>
<feature type="domain" description="Galectin" evidence="3">
    <location>
        <begin position="1"/>
        <end position="60"/>
    </location>
</feature>
<sequence length="62" mass="6947">GKMPFEKGVGFDLVITNEPYAFQIYVNGERFTTFAHRLDPSDISGLQIQGDIELTGIQIRSD</sequence>
<evidence type="ECO:0000259" key="3">
    <source>
        <dbReference type="PROSITE" id="PS51304"/>
    </source>
</evidence>
<proteinExistence type="predicted"/>
<dbReference type="PROSITE" id="PS51304">
    <property type="entry name" value="GALECTIN"/>
    <property type="match status" value="1"/>
</dbReference>
<dbReference type="Gene3D" id="2.60.120.200">
    <property type="match status" value="1"/>
</dbReference>
<accession>A0ABD6F1S8</accession>
<evidence type="ECO:0000313" key="5">
    <source>
        <dbReference type="Proteomes" id="UP001608902"/>
    </source>
</evidence>
<dbReference type="AlphaFoldDB" id="A0ABD6F1S8"/>
<dbReference type="InterPro" id="IPR013320">
    <property type="entry name" value="ConA-like_dom_sf"/>
</dbReference>
<organism evidence="4 5">
    <name type="scientific">Gnathostoma spinigerum</name>
    <dbReference type="NCBI Taxonomy" id="75299"/>
    <lineage>
        <taxon>Eukaryota</taxon>
        <taxon>Metazoa</taxon>
        <taxon>Ecdysozoa</taxon>
        <taxon>Nematoda</taxon>
        <taxon>Chromadorea</taxon>
        <taxon>Rhabditida</taxon>
        <taxon>Spirurina</taxon>
        <taxon>Gnathostomatomorpha</taxon>
        <taxon>Gnathostomatoidea</taxon>
        <taxon>Gnathostomatidae</taxon>
        <taxon>Gnathostoma</taxon>
    </lineage>
</organism>
<evidence type="ECO:0000256" key="1">
    <source>
        <dbReference type="ARBA" id="ARBA00022734"/>
    </source>
</evidence>
<protein>
    <recommendedName>
        <fullName evidence="2">Galectin</fullName>
    </recommendedName>
</protein>